<dbReference type="HOGENOM" id="CLU_1208668_0_0_5"/>
<name>B8EN86_METSB</name>
<keyword evidence="3" id="KW-1185">Reference proteome</keyword>
<dbReference type="KEGG" id="msl:Msil_0627"/>
<dbReference type="Pfam" id="PF00583">
    <property type="entry name" value="Acetyltransf_1"/>
    <property type="match status" value="1"/>
</dbReference>
<dbReference type="AlphaFoldDB" id="B8EN86"/>
<sequence>MGLTATITTAHTKDAAEILAFLRASGDEKLLPRPDSDYRRAIEAGIFCLARSEDRLIGVAGAFVLSDSPPVLIEMGSCYVAADFRGFGLQKLFVRARIAAATALIHQDARILTAITPQNLGSRASVLKAGFEPLTEDSRVLMELCGYCAARPGETSDRLCCCDFFYIPRGRQLREIEVLLDAPTVTTVRANGERLMVSIDIDALEGAPRARLDALVKAQEPADRIGAQA</sequence>
<keyword evidence="2" id="KW-0808">Transferase</keyword>
<evidence type="ECO:0000259" key="1">
    <source>
        <dbReference type="PROSITE" id="PS51186"/>
    </source>
</evidence>
<dbReference type="PROSITE" id="PS51186">
    <property type="entry name" value="GNAT"/>
    <property type="match status" value="1"/>
</dbReference>
<dbReference type="InterPro" id="IPR000182">
    <property type="entry name" value="GNAT_dom"/>
</dbReference>
<feature type="domain" description="N-acetyltransferase" evidence="1">
    <location>
        <begin position="5"/>
        <end position="154"/>
    </location>
</feature>
<dbReference type="EMBL" id="CP001280">
    <property type="protein sequence ID" value="ACK49599.1"/>
    <property type="molecule type" value="Genomic_DNA"/>
</dbReference>
<dbReference type="Proteomes" id="UP000002257">
    <property type="component" value="Chromosome"/>
</dbReference>
<organism evidence="2 3">
    <name type="scientific">Methylocella silvestris (strain DSM 15510 / CIP 108128 / LMG 27833 / NCIMB 13906 / BL2)</name>
    <dbReference type="NCBI Taxonomy" id="395965"/>
    <lineage>
        <taxon>Bacteria</taxon>
        <taxon>Pseudomonadati</taxon>
        <taxon>Pseudomonadota</taxon>
        <taxon>Alphaproteobacteria</taxon>
        <taxon>Hyphomicrobiales</taxon>
        <taxon>Beijerinckiaceae</taxon>
        <taxon>Methylocella</taxon>
    </lineage>
</organism>
<evidence type="ECO:0000313" key="3">
    <source>
        <dbReference type="Proteomes" id="UP000002257"/>
    </source>
</evidence>
<evidence type="ECO:0000313" key="2">
    <source>
        <dbReference type="EMBL" id="ACK49599.1"/>
    </source>
</evidence>
<dbReference type="eggNOG" id="COG1670">
    <property type="taxonomic scope" value="Bacteria"/>
</dbReference>
<dbReference type="STRING" id="395965.Msil_0627"/>
<dbReference type="OrthoDB" id="8439703at2"/>
<accession>B8EN86</accession>
<dbReference type="GO" id="GO:0016747">
    <property type="term" value="F:acyltransferase activity, transferring groups other than amino-acyl groups"/>
    <property type="evidence" value="ECO:0007669"/>
    <property type="project" value="InterPro"/>
</dbReference>
<dbReference type="Gene3D" id="3.40.630.30">
    <property type="match status" value="1"/>
</dbReference>
<reference evidence="2 3" key="1">
    <citation type="journal article" date="2010" name="J. Bacteriol.">
        <title>Complete genome sequence of the aerobic facultative methanotroph Methylocella silvestris BL2.</title>
        <authorList>
            <person name="Chen Y."/>
            <person name="Crombie A."/>
            <person name="Rahman M.T."/>
            <person name="Dedysh S.N."/>
            <person name="Liesack W."/>
            <person name="Stott M.B."/>
            <person name="Alam M."/>
            <person name="Theisen A.R."/>
            <person name="Murrell J.C."/>
            <person name="Dunfield P.F."/>
        </authorList>
    </citation>
    <scope>NUCLEOTIDE SEQUENCE [LARGE SCALE GENOMIC DNA]</scope>
    <source>
        <strain evidence="3">DSM 15510 / CIP 108128 / LMG 27833 / NCIMB 13906 / BL2</strain>
    </source>
</reference>
<proteinExistence type="predicted"/>
<gene>
    <name evidence="2" type="ordered locus">Msil_0627</name>
</gene>
<protein>
    <submittedName>
        <fullName evidence="2">GCN5-related N-acetyltransferase</fullName>
    </submittedName>
</protein>
<dbReference type="InterPro" id="IPR016181">
    <property type="entry name" value="Acyl_CoA_acyltransferase"/>
</dbReference>
<dbReference type="SUPFAM" id="SSF55729">
    <property type="entry name" value="Acyl-CoA N-acyltransferases (Nat)"/>
    <property type="match status" value="1"/>
</dbReference>
<dbReference type="RefSeq" id="WP_012589669.1">
    <property type="nucleotide sequence ID" value="NC_011666.1"/>
</dbReference>